<dbReference type="Gene3D" id="1.20.1250.20">
    <property type="entry name" value="MFS general substrate transporter like domains"/>
    <property type="match status" value="1"/>
</dbReference>
<feature type="transmembrane region" description="Helical" evidence="6">
    <location>
        <begin position="310"/>
        <end position="328"/>
    </location>
</feature>
<organism evidence="8 9">
    <name type="scientific">Aspergillus welwitschiae</name>
    <dbReference type="NCBI Taxonomy" id="1341132"/>
    <lineage>
        <taxon>Eukaryota</taxon>
        <taxon>Fungi</taxon>
        <taxon>Dikarya</taxon>
        <taxon>Ascomycota</taxon>
        <taxon>Pezizomycotina</taxon>
        <taxon>Eurotiomycetes</taxon>
        <taxon>Eurotiomycetidae</taxon>
        <taxon>Eurotiales</taxon>
        <taxon>Aspergillaceae</taxon>
        <taxon>Aspergillus</taxon>
        <taxon>Aspergillus subgen. Circumdati</taxon>
    </lineage>
</organism>
<dbReference type="Proteomes" id="UP000253729">
    <property type="component" value="Unassembled WGS sequence"/>
</dbReference>
<dbReference type="Pfam" id="PF00083">
    <property type="entry name" value="Sugar_tr"/>
    <property type="match status" value="1"/>
</dbReference>
<feature type="transmembrane region" description="Helical" evidence="6">
    <location>
        <begin position="387"/>
        <end position="405"/>
    </location>
</feature>
<sequence length="486" mass="52887">MSSSNPPREVPWLIWVVAIFGSVSSAGFGFDQGWWASMMSSTQFTRVFGSYDPAQQAWSLSDRQQSLGTGLGYVGVMLGLVCGTPLNEKFGRRNSLWLQSAVVTAGVAIEASCQDSYAQFLVGKAVVYFAGGIASTVIPVYQGECAPQHLRGMMTSLYNAFLMVGGFCAALIVYLCRHVPSDWAWRSVVVAQVAIPAMGWLSLPFLPESPYWLLRRGRRAAAITSLRRLHALDAAAAEAEIISIEQQLALQQQQQQEKELGSWMACFTDPIHFRRTLIAVGAQIFQQAQGISFVANYQAVFLEQVGFRQVLLMSVIVYIIGIVGNLTGMFMADRLGRRNVLLPASGLLGSCMLTIGGLTTPSTSSSSLSIAVVVMLMLWTAVREKMVTLAGFSAYGTGLIIVFVNPYTQSAIGGKVAFIYGALSVVAAAFVWLFVPETNRRSLEEIDEMFVARVPPREFGIYQCQSGAFDAEKTVDGKTSVDEECV</sequence>
<evidence type="ECO:0000256" key="1">
    <source>
        <dbReference type="ARBA" id="ARBA00004141"/>
    </source>
</evidence>
<dbReference type="EMBL" id="KZ852058">
    <property type="protein sequence ID" value="RDH30890.1"/>
    <property type="molecule type" value="Genomic_DNA"/>
</dbReference>
<accession>A0A3F3PVD0</accession>
<evidence type="ECO:0000256" key="3">
    <source>
        <dbReference type="ARBA" id="ARBA00022692"/>
    </source>
</evidence>
<dbReference type="PANTHER" id="PTHR48022">
    <property type="entry name" value="PLASTIDIC GLUCOSE TRANSPORTER 4"/>
    <property type="match status" value="1"/>
</dbReference>
<dbReference type="STRING" id="1341132.A0A3F3PVD0"/>
<dbReference type="AlphaFoldDB" id="A0A3F3PVD0"/>
<dbReference type="GeneID" id="38140357"/>
<feature type="transmembrane region" description="Helical" evidence="6">
    <location>
        <begin position="417"/>
        <end position="435"/>
    </location>
</feature>
<reference evidence="8 9" key="1">
    <citation type="submission" date="2018-07" db="EMBL/GenBank/DDBJ databases">
        <title>The genomes of Aspergillus section Nigri reveals drivers in fungal speciation.</title>
        <authorList>
            <consortium name="DOE Joint Genome Institute"/>
            <person name="Vesth T.C."/>
            <person name="Nybo J."/>
            <person name="Theobald S."/>
            <person name="Brandl J."/>
            <person name="Frisvad J.C."/>
            <person name="Nielsen K.F."/>
            <person name="Lyhne E.K."/>
            <person name="Kogle M.E."/>
            <person name="Kuo A."/>
            <person name="Riley R."/>
            <person name="Clum A."/>
            <person name="Nolan M."/>
            <person name="Lipzen A."/>
            <person name="Salamov A."/>
            <person name="Henrissat B."/>
            <person name="Wiebenga A."/>
            <person name="De vries R.P."/>
            <person name="Grigoriev I.V."/>
            <person name="Mortensen U.H."/>
            <person name="Andersen M.R."/>
            <person name="Baker S.E."/>
        </authorList>
    </citation>
    <scope>NUCLEOTIDE SEQUENCE [LARGE SCALE GENOMIC DNA]</scope>
    <source>
        <strain evidence="8 9">CBS 139.54b</strain>
    </source>
</reference>
<evidence type="ECO:0000259" key="7">
    <source>
        <dbReference type="PROSITE" id="PS50850"/>
    </source>
</evidence>
<feature type="transmembrane region" description="Helical" evidence="6">
    <location>
        <begin position="157"/>
        <end position="176"/>
    </location>
</feature>
<keyword evidence="4 6" id="KW-1133">Transmembrane helix</keyword>
<feature type="transmembrane region" description="Helical" evidence="6">
    <location>
        <begin position="12"/>
        <end position="30"/>
    </location>
</feature>
<protein>
    <submittedName>
        <fullName evidence="8">And other transporter-domain-containing protein</fullName>
    </submittedName>
</protein>
<dbReference type="GO" id="GO:0005351">
    <property type="term" value="F:carbohydrate:proton symporter activity"/>
    <property type="evidence" value="ECO:0007669"/>
    <property type="project" value="TreeGrafter"/>
</dbReference>
<proteinExistence type="inferred from homology"/>
<comment type="subcellular location">
    <subcellularLocation>
        <location evidence="1">Membrane</location>
        <topology evidence="1">Multi-pass membrane protein</topology>
    </subcellularLocation>
</comment>
<keyword evidence="3 6" id="KW-0812">Transmembrane</keyword>
<feature type="domain" description="Major facilitator superfamily (MFS) profile" evidence="7">
    <location>
        <begin position="17"/>
        <end position="439"/>
    </location>
</feature>
<dbReference type="PROSITE" id="PS50850">
    <property type="entry name" value="MFS"/>
    <property type="match status" value="1"/>
</dbReference>
<dbReference type="PANTHER" id="PTHR48022:SF77">
    <property type="entry name" value="MAJOR FACILITATOR SUPERFAMILY (MFS) PROFILE DOMAIN-CONTAINING PROTEIN"/>
    <property type="match status" value="1"/>
</dbReference>
<feature type="transmembrane region" description="Helical" evidence="6">
    <location>
        <begin position="340"/>
        <end position="358"/>
    </location>
</feature>
<dbReference type="InterPro" id="IPR005828">
    <property type="entry name" value="MFS_sugar_transport-like"/>
</dbReference>
<dbReference type="InterPro" id="IPR050360">
    <property type="entry name" value="MFS_Sugar_Transporters"/>
</dbReference>
<comment type="similarity">
    <text evidence="2">Belongs to the major facilitator superfamily. Sugar transporter (TC 2.A.1.1) family.</text>
</comment>
<evidence type="ECO:0000256" key="4">
    <source>
        <dbReference type="ARBA" id="ARBA00022989"/>
    </source>
</evidence>
<dbReference type="SUPFAM" id="SSF103473">
    <property type="entry name" value="MFS general substrate transporter"/>
    <property type="match status" value="1"/>
</dbReference>
<evidence type="ECO:0000313" key="8">
    <source>
        <dbReference type="EMBL" id="RDH30890.1"/>
    </source>
</evidence>
<evidence type="ECO:0000313" key="9">
    <source>
        <dbReference type="Proteomes" id="UP000253729"/>
    </source>
</evidence>
<evidence type="ECO:0000256" key="6">
    <source>
        <dbReference type="SAM" id="Phobius"/>
    </source>
</evidence>
<keyword evidence="5 6" id="KW-0472">Membrane</keyword>
<dbReference type="InterPro" id="IPR005829">
    <property type="entry name" value="Sugar_transporter_CS"/>
</dbReference>
<dbReference type="InterPro" id="IPR020846">
    <property type="entry name" value="MFS_dom"/>
</dbReference>
<keyword evidence="9" id="KW-1185">Reference proteome</keyword>
<evidence type="ECO:0000256" key="2">
    <source>
        <dbReference type="ARBA" id="ARBA00010992"/>
    </source>
</evidence>
<feature type="transmembrane region" description="Helical" evidence="6">
    <location>
        <begin position="364"/>
        <end position="382"/>
    </location>
</feature>
<evidence type="ECO:0000256" key="5">
    <source>
        <dbReference type="ARBA" id="ARBA00023136"/>
    </source>
</evidence>
<feature type="transmembrane region" description="Helical" evidence="6">
    <location>
        <begin position="183"/>
        <end position="203"/>
    </location>
</feature>
<dbReference type="PROSITE" id="PS00216">
    <property type="entry name" value="SUGAR_TRANSPORT_1"/>
    <property type="match status" value="1"/>
</dbReference>
<dbReference type="InterPro" id="IPR036259">
    <property type="entry name" value="MFS_trans_sf"/>
</dbReference>
<gene>
    <name evidence="8" type="ORF">BDQ94DRAFT_172655</name>
</gene>
<feature type="transmembrane region" description="Helical" evidence="6">
    <location>
        <begin position="67"/>
        <end position="86"/>
    </location>
</feature>
<dbReference type="GO" id="GO:0016020">
    <property type="term" value="C:membrane"/>
    <property type="evidence" value="ECO:0007669"/>
    <property type="project" value="UniProtKB-SubCell"/>
</dbReference>
<dbReference type="RefSeq" id="XP_026623912.1">
    <property type="nucleotide sequence ID" value="XM_026772001.1"/>
</dbReference>
<name>A0A3F3PVD0_9EURO</name>